<evidence type="ECO:0000256" key="4">
    <source>
        <dbReference type="ARBA" id="ARBA00023125"/>
    </source>
</evidence>
<dbReference type="InterPro" id="IPR001138">
    <property type="entry name" value="Zn2Cys6_DnaBD"/>
</dbReference>
<dbReference type="AlphaFoldDB" id="A0A1T3CZK9"/>
<dbReference type="InterPro" id="IPR051089">
    <property type="entry name" value="prtT"/>
</dbReference>
<organism evidence="9 10">
    <name type="scientific">Trichoderma guizhouense</name>
    <dbReference type="NCBI Taxonomy" id="1491466"/>
    <lineage>
        <taxon>Eukaryota</taxon>
        <taxon>Fungi</taxon>
        <taxon>Dikarya</taxon>
        <taxon>Ascomycota</taxon>
        <taxon>Pezizomycotina</taxon>
        <taxon>Sordariomycetes</taxon>
        <taxon>Hypocreomycetidae</taxon>
        <taxon>Hypocreales</taxon>
        <taxon>Hypocreaceae</taxon>
        <taxon>Trichoderma</taxon>
    </lineage>
</organism>
<reference evidence="9 10" key="1">
    <citation type="submission" date="2016-04" db="EMBL/GenBank/DDBJ databases">
        <title>Multiple horizontal gene transfer events from other fungi enriched the ability of the initially mycotrophic fungus Trichoderma (Ascomycota) to feed on dead plant biomass.</title>
        <authorList>
            <person name="Atanasova L."/>
            <person name="Chenthamara K."/>
            <person name="Zhang J."/>
            <person name="Grujic M."/>
            <person name="Henrissat B."/>
            <person name="Kuo A."/>
            <person name="Aertz A."/>
            <person name="Salamov A."/>
            <person name="Lipzen A."/>
            <person name="Labutti K."/>
            <person name="Barry K."/>
            <person name="Miao Y."/>
            <person name="Rahimi M.J."/>
            <person name="Shen Q."/>
            <person name="Grigoriev I.V."/>
            <person name="Kubicek C.P."/>
            <person name="Druzhinina I.S."/>
        </authorList>
    </citation>
    <scope>NUCLEOTIDE SEQUENCE [LARGE SCALE GENOMIC DNA]</scope>
    <source>
        <strain evidence="9 10">NJAU 4742</strain>
    </source>
</reference>
<dbReference type="Pfam" id="PF00172">
    <property type="entry name" value="Zn_clus"/>
    <property type="match status" value="1"/>
</dbReference>
<evidence type="ECO:0000256" key="1">
    <source>
        <dbReference type="ARBA" id="ARBA00004123"/>
    </source>
</evidence>
<accession>A0A1T3CZK9</accession>
<gene>
    <name evidence="9" type="ORF">A0O28_0066590</name>
</gene>
<comment type="caution">
    <text evidence="9">The sequence shown here is derived from an EMBL/GenBank/DDBJ whole genome shotgun (WGS) entry which is preliminary data.</text>
</comment>
<dbReference type="SMART" id="SM00066">
    <property type="entry name" value="GAL4"/>
    <property type="match status" value="1"/>
</dbReference>
<dbReference type="CDD" id="cd12148">
    <property type="entry name" value="fungal_TF_MHR"/>
    <property type="match status" value="1"/>
</dbReference>
<evidence type="ECO:0000256" key="3">
    <source>
        <dbReference type="ARBA" id="ARBA00023015"/>
    </source>
</evidence>
<feature type="region of interest" description="Disordered" evidence="7">
    <location>
        <begin position="527"/>
        <end position="550"/>
    </location>
</feature>
<dbReference type="SMART" id="SM00906">
    <property type="entry name" value="Fungal_trans"/>
    <property type="match status" value="1"/>
</dbReference>
<dbReference type="Proteomes" id="UP000191004">
    <property type="component" value="Unassembled WGS sequence"/>
</dbReference>
<protein>
    <submittedName>
        <fullName evidence="9">Zn2Cys6 transcriptional regulator</fullName>
    </submittedName>
</protein>
<dbReference type="SUPFAM" id="SSF57701">
    <property type="entry name" value="Zn2/Cys6 DNA-binding domain"/>
    <property type="match status" value="1"/>
</dbReference>
<evidence type="ECO:0000256" key="6">
    <source>
        <dbReference type="ARBA" id="ARBA00023242"/>
    </source>
</evidence>
<dbReference type="OrthoDB" id="3163292at2759"/>
<dbReference type="GO" id="GO:0006351">
    <property type="term" value="P:DNA-templated transcription"/>
    <property type="evidence" value="ECO:0007669"/>
    <property type="project" value="InterPro"/>
</dbReference>
<evidence type="ECO:0000313" key="10">
    <source>
        <dbReference type="Proteomes" id="UP000191004"/>
    </source>
</evidence>
<keyword evidence="4" id="KW-0238">DNA-binding</keyword>
<dbReference type="Gene3D" id="4.10.240.10">
    <property type="entry name" value="Zn(2)-C6 fungal-type DNA-binding domain"/>
    <property type="match status" value="1"/>
</dbReference>
<evidence type="ECO:0000256" key="7">
    <source>
        <dbReference type="SAM" id="MobiDB-lite"/>
    </source>
</evidence>
<evidence type="ECO:0000256" key="5">
    <source>
        <dbReference type="ARBA" id="ARBA00023163"/>
    </source>
</evidence>
<keyword evidence="2" id="KW-0479">Metal-binding</keyword>
<sequence length="616" mass="69444">MNACLPCRKVKMKCRQGSQPASKCERCARKSLDCVFQQHRRGRKPGTKISKRNMPALPSTYAAVKKTPDYSGDTPSIAESVPAEEPGNLQPSGLLNQEAMRGKFSLRRILSTTDGDALEPPETSSPGRPEDPIEMGILNLSIAKSLYENFIIVLNPYISQLDPNLHTFLYVRQKSSFLFTAVLAMSAKTFNPVMYNALYDHAQDLYTESFRNGAKSTEIVQAILILTYWKQPQDTRAWTSLGYAIRMCMDMGWHKLTAYSPASRATADETRRREIRNIERTWFVLFVYDRSISLQTGRPWMIERNGFIESIEAWCGDPIADPNDDLLGAFVTLRLMSSSIFSLHAPHSRRGERVPLENTEALLSLKKASIERWERHWIQNVEQKQSSEDETHKFLIRFYGTHFRLQLFSLPLQDVLSSEFSDSSLHLDIIWAAFTGAMDMLKLISRHSGQLYFAQDSIHVMTAYSAAFLVKLLLSAPDTVVQEIEATTIDVIRTAAQAFSQQATAPGTSCELQARFLHNIATKLSQRRRTEQPTPIAKFSNSDRNSSLDQTDINSARLPFLPLEVSQAMPQSLDQPLPEVFIFQHTDLDPLFTDDGAWADILSSAAFNTQNGVLLA</sequence>
<dbReference type="InterPro" id="IPR036864">
    <property type="entry name" value="Zn2-C6_fun-type_DNA-bd_sf"/>
</dbReference>
<dbReference type="CDD" id="cd00067">
    <property type="entry name" value="GAL4"/>
    <property type="match status" value="1"/>
</dbReference>
<dbReference type="GO" id="GO:0000976">
    <property type="term" value="F:transcription cis-regulatory region binding"/>
    <property type="evidence" value="ECO:0007669"/>
    <property type="project" value="TreeGrafter"/>
</dbReference>
<dbReference type="InterPro" id="IPR007219">
    <property type="entry name" value="XnlR_reg_dom"/>
</dbReference>
<feature type="compositionally biased region" description="Polar residues" evidence="7">
    <location>
        <begin position="539"/>
        <end position="550"/>
    </location>
</feature>
<proteinExistence type="predicted"/>
<keyword evidence="6" id="KW-0539">Nucleus</keyword>
<dbReference type="GO" id="GO:0000981">
    <property type="term" value="F:DNA-binding transcription factor activity, RNA polymerase II-specific"/>
    <property type="evidence" value="ECO:0007669"/>
    <property type="project" value="InterPro"/>
</dbReference>
<keyword evidence="3" id="KW-0805">Transcription regulation</keyword>
<dbReference type="GO" id="GO:0008270">
    <property type="term" value="F:zinc ion binding"/>
    <property type="evidence" value="ECO:0007669"/>
    <property type="project" value="InterPro"/>
</dbReference>
<comment type="subcellular location">
    <subcellularLocation>
        <location evidence="1">Nucleus</location>
    </subcellularLocation>
</comment>
<dbReference type="PANTHER" id="PTHR31845:SF17">
    <property type="entry name" value="ZN(II)2CYS6 TRANSCRIPTION FACTOR (EUROFUNG)"/>
    <property type="match status" value="1"/>
</dbReference>
<keyword evidence="5" id="KW-0804">Transcription</keyword>
<dbReference type="GO" id="GO:0005634">
    <property type="term" value="C:nucleus"/>
    <property type="evidence" value="ECO:0007669"/>
    <property type="project" value="UniProtKB-SubCell"/>
</dbReference>
<name>A0A1T3CZK9_9HYPO</name>
<evidence type="ECO:0000256" key="2">
    <source>
        <dbReference type="ARBA" id="ARBA00022723"/>
    </source>
</evidence>
<dbReference type="PROSITE" id="PS00463">
    <property type="entry name" value="ZN2_CY6_FUNGAL_1"/>
    <property type="match status" value="1"/>
</dbReference>
<feature type="domain" description="Zn(2)-C6 fungal-type" evidence="8">
    <location>
        <begin position="3"/>
        <end position="36"/>
    </location>
</feature>
<dbReference type="Pfam" id="PF04082">
    <property type="entry name" value="Fungal_trans"/>
    <property type="match status" value="1"/>
</dbReference>
<dbReference type="PANTHER" id="PTHR31845">
    <property type="entry name" value="FINGER DOMAIN PROTEIN, PUTATIVE-RELATED"/>
    <property type="match status" value="1"/>
</dbReference>
<dbReference type="EMBL" id="LVVK01000003">
    <property type="protein sequence ID" value="OPB46538.1"/>
    <property type="molecule type" value="Genomic_DNA"/>
</dbReference>
<feature type="region of interest" description="Disordered" evidence="7">
    <location>
        <begin position="112"/>
        <end position="132"/>
    </location>
</feature>
<dbReference type="PROSITE" id="PS50048">
    <property type="entry name" value="ZN2_CY6_FUNGAL_2"/>
    <property type="match status" value="1"/>
</dbReference>
<keyword evidence="10" id="KW-1185">Reference proteome</keyword>
<feature type="region of interest" description="Disordered" evidence="7">
    <location>
        <begin position="66"/>
        <end position="94"/>
    </location>
</feature>
<evidence type="ECO:0000259" key="8">
    <source>
        <dbReference type="PROSITE" id="PS50048"/>
    </source>
</evidence>
<evidence type="ECO:0000313" key="9">
    <source>
        <dbReference type="EMBL" id="OPB46538.1"/>
    </source>
</evidence>